<keyword evidence="2" id="KW-1185">Reference proteome</keyword>
<dbReference type="AlphaFoldDB" id="A0A679HQM7"/>
<name>A0A679HQM7_9RHOO</name>
<sequence>MTALSALKLTATRKPQNLPQVVQRRNKLIGRIAEQIELATAQANGTTHLFTKVRTLTDKETGIRKQVETSKRVKGWWFTGDNGKLALSVRYGAKVLELAKGKYAIEVANTAELVNTLEIVKQATENGELDDAIDNAANTLKSGFGK</sequence>
<proteinExistence type="predicted"/>
<dbReference type="EMBL" id="AP022345">
    <property type="protein sequence ID" value="BBU68543.1"/>
    <property type="molecule type" value="Genomic_DNA"/>
</dbReference>
<dbReference type="Proteomes" id="UP000463961">
    <property type="component" value="Chromosome"/>
</dbReference>
<organism evidence="1 2">
    <name type="scientific">Fluviibacter phosphoraccumulans</name>
    <dbReference type="NCBI Taxonomy" id="1751046"/>
    <lineage>
        <taxon>Bacteria</taxon>
        <taxon>Pseudomonadati</taxon>
        <taxon>Pseudomonadota</taxon>
        <taxon>Betaproteobacteria</taxon>
        <taxon>Rhodocyclales</taxon>
        <taxon>Fluviibacteraceae</taxon>
        <taxon>Fluviibacter</taxon>
    </lineage>
</organism>
<accession>A0A679HQM7</accession>
<dbReference type="Pfam" id="PF20346">
    <property type="entry name" value="DUF6641"/>
    <property type="match status" value="1"/>
</dbReference>
<evidence type="ECO:0000313" key="1">
    <source>
        <dbReference type="EMBL" id="BBU68543.1"/>
    </source>
</evidence>
<dbReference type="InterPro" id="IPR046581">
    <property type="entry name" value="DUF6641"/>
</dbReference>
<gene>
    <name evidence="1" type="ORF">ICHIAU1_08260</name>
</gene>
<protein>
    <submittedName>
        <fullName evidence="1">Uncharacterized protein</fullName>
    </submittedName>
</protein>
<reference evidence="2" key="1">
    <citation type="submission" date="2020-01" db="EMBL/GenBank/DDBJ databases">
        <title>Phosphoaccumulans saitamaens gen. nov., sp. nov., a polyphosphate accumulating bacterium isolated from surface river water.</title>
        <authorList>
            <person name="Watanabe K."/>
            <person name="Suda W."/>
        </authorList>
    </citation>
    <scope>NUCLEOTIDE SEQUENCE [LARGE SCALE GENOMIC DNA]</scope>
    <source>
        <strain evidence="2">ICHIAU1</strain>
    </source>
</reference>
<dbReference type="RefSeq" id="WP_162050673.1">
    <property type="nucleotide sequence ID" value="NZ_AP019011.1"/>
</dbReference>
<evidence type="ECO:0000313" key="2">
    <source>
        <dbReference type="Proteomes" id="UP000463961"/>
    </source>
</evidence>
<dbReference type="OrthoDB" id="8896471at2"/>